<sequence length="213" mass="22539">MRNLVLTAVAAATMSAGLAAAEDVQQLDLTGFDRINAGGGYQLIVTVGETWSVNIEGDAGDFDRLKAEVDGDELALRQRTRLFQRNRGLDLTVRVTMPAVEALDFHRGVASHVSGIATDTLSVEVSTGAEVQLSGTCGRLDLDLSTGGMLRARDLVCESVDIDSSTGGDARVFASERAEASASTGAMIRIFGQPAERETRASMGGDIRFDRGD</sequence>
<evidence type="ECO:0000313" key="4">
    <source>
        <dbReference type="Proteomes" id="UP000199759"/>
    </source>
</evidence>
<dbReference type="Proteomes" id="UP000199759">
    <property type="component" value="Unassembled WGS sequence"/>
</dbReference>
<accession>A0A1G9NV76</accession>
<reference evidence="3 4" key="1">
    <citation type="submission" date="2016-10" db="EMBL/GenBank/DDBJ databases">
        <authorList>
            <person name="de Groot N.N."/>
        </authorList>
    </citation>
    <scope>NUCLEOTIDE SEQUENCE [LARGE SCALE GENOMIC DNA]</scope>
    <source>
        <strain evidence="3 4">DSM 16077</strain>
    </source>
</reference>
<dbReference type="STRING" id="144026.SAMN04488568_10310"/>
<proteinExistence type="predicted"/>
<dbReference type="EMBL" id="FNHG01000003">
    <property type="protein sequence ID" value="SDL90502.1"/>
    <property type="molecule type" value="Genomic_DNA"/>
</dbReference>
<gene>
    <name evidence="3" type="ORF">SAMN04488568_10310</name>
</gene>
<dbReference type="Gene3D" id="2.160.20.120">
    <property type="match status" value="2"/>
</dbReference>
<dbReference type="Pfam" id="PF10988">
    <property type="entry name" value="DUF2807"/>
    <property type="match status" value="1"/>
</dbReference>
<organism evidence="3 4">
    <name type="scientific">Maricaulis salignorans</name>
    <dbReference type="NCBI Taxonomy" id="144026"/>
    <lineage>
        <taxon>Bacteria</taxon>
        <taxon>Pseudomonadati</taxon>
        <taxon>Pseudomonadota</taxon>
        <taxon>Alphaproteobacteria</taxon>
        <taxon>Maricaulales</taxon>
        <taxon>Maricaulaceae</taxon>
        <taxon>Maricaulis</taxon>
    </lineage>
</organism>
<feature type="domain" description="Putative auto-transporter adhesin head GIN" evidence="2">
    <location>
        <begin position="32"/>
        <end position="194"/>
    </location>
</feature>
<keyword evidence="4" id="KW-1185">Reference proteome</keyword>
<feature type="signal peptide" evidence="1">
    <location>
        <begin position="1"/>
        <end position="21"/>
    </location>
</feature>
<feature type="chain" id="PRO_5011467019" evidence="1">
    <location>
        <begin position="22"/>
        <end position="213"/>
    </location>
</feature>
<evidence type="ECO:0000256" key="1">
    <source>
        <dbReference type="SAM" id="SignalP"/>
    </source>
</evidence>
<dbReference type="RefSeq" id="WP_176780236.1">
    <property type="nucleotide sequence ID" value="NZ_FNHG01000003.1"/>
</dbReference>
<evidence type="ECO:0000259" key="2">
    <source>
        <dbReference type="Pfam" id="PF10988"/>
    </source>
</evidence>
<protein>
    <submittedName>
        <fullName evidence="3">Putative auto-transporter adhesin, head GIN domain</fullName>
    </submittedName>
</protein>
<keyword evidence="1" id="KW-0732">Signal</keyword>
<name>A0A1G9NV76_9PROT</name>
<evidence type="ECO:0000313" key="3">
    <source>
        <dbReference type="EMBL" id="SDL90502.1"/>
    </source>
</evidence>
<dbReference type="AlphaFoldDB" id="A0A1G9NV76"/>
<dbReference type="InterPro" id="IPR021255">
    <property type="entry name" value="DUF2807"/>
</dbReference>